<dbReference type="PANTHER" id="PTHR42781">
    <property type="entry name" value="SPERMIDINE/PUTRESCINE IMPORT ATP-BINDING PROTEIN POTA"/>
    <property type="match status" value="1"/>
</dbReference>
<gene>
    <name evidence="3" type="ORF">KSV97_06455</name>
    <name evidence="4" type="ORF">KSW06_06405</name>
</gene>
<evidence type="ECO:0000313" key="5">
    <source>
        <dbReference type="Proteomes" id="UP001196408"/>
    </source>
</evidence>
<sequence length="219" mass="25112">MHLEVDIYKKLSEFDLDVHFKIDEICLGVMGPSGSGKSMTLKCIAGIETPDSGRIVLDGRVLYDSNQHINLTPQERNIGYMFQNYALFPNMTVYDNIASPLLARRLDKTTIHDTVIQLMKELHMEGLEKRYPRQLSGGQKQRVALARLLIYNAEAILLDEPFSALDEDLKDELIKEMKTKLEAYHRPVVFVSHNKDEIKALSHEMDIIKRGEMIHEEIS</sequence>
<dbReference type="GeneID" id="301324178"/>
<keyword evidence="3" id="KW-0547">Nucleotide-binding</keyword>
<proteinExistence type="predicted"/>
<dbReference type="Proteomes" id="UP001197492">
    <property type="component" value="Unassembled WGS sequence"/>
</dbReference>
<comment type="caution">
    <text evidence="3">The sequence shown here is derived from an EMBL/GenBank/DDBJ whole genome shotgun (WGS) entry which is preliminary data.</text>
</comment>
<evidence type="ECO:0000313" key="3">
    <source>
        <dbReference type="EMBL" id="MBV3382865.1"/>
    </source>
</evidence>
<dbReference type="InterPro" id="IPR017871">
    <property type="entry name" value="ABC_transporter-like_CS"/>
</dbReference>
<evidence type="ECO:0000256" key="1">
    <source>
        <dbReference type="ARBA" id="ARBA00022448"/>
    </source>
</evidence>
<evidence type="ECO:0000313" key="4">
    <source>
        <dbReference type="EMBL" id="MBV3392885.1"/>
    </source>
</evidence>
<keyword evidence="6" id="KW-1185">Reference proteome</keyword>
<dbReference type="RefSeq" id="WP_217747686.1">
    <property type="nucleotide sequence ID" value="NZ_JAHOEB010000032.1"/>
</dbReference>
<evidence type="ECO:0000259" key="2">
    <source>
        <dbReference type="PROSITE" id="PS50893"/>
    </source>
</evidence>
<dbReference type="GO" id="GO:0016887">
    <property type="term" value="F:ATP hydrolysis activity"/>
    <property type="evidence" value="ECO:0007669"/>
    <property type="project" value="InterPro"/>
</dbReference>
<keyword evidence="3" id="KW-0067">ATP-binding</keyword>
<dbReference type="PROSITE" id="PS50893">
    <property type="entry name" value="ABC_TRANSPORTER_2"/>
    <property type="match status" value="1"/>
</dbReference>
<dbReference type="InterPro" id="IPR003593">
    <property type="entry name" value="AAA+_ATPase"/>
</dbReference>
<name>A0AAW4MRI7_9FIRM</name>
<dbReference type="PANTHER" id="PTHR42781:SF4">
    <property type="entry name" value="SPERMIDINE_PUTRESCINE IMPORT ATP-BINDING PROTEIN POTA"/>
    <property type="match status" value="1"/>
</dbReference>
<dbReference type="EMBL" id="JAHOEF010000034">
    <property type="protein sequence ID" value="MBV3382865.1"/>
    <property type="molecule type" value="Genomic_DNA"/>
</dbReference>
<dbReference type="Proteomes" id="UP001196408">
    <property type="component" value="Unassembled WGS sequence"/>
</dbReference>
<dbReference type="AlphaFoldDB" id="A0AAW4MRI7"/>
<dbReference type="InterPro" id="IPR050093">
    <property type="entry name" value="ABC_SmlMolc_Importer"/>
</dbReference>
<keyword evidence="1" id="KW-0813">Transport</keyword>
<accession>A0AAW4MRI7</accession>
<dbReference type="GO" id="GO:0005524">
    <property type="term" value="F:ATP binding"/>
    <property type="evidence" value="ECO:0007669"/>
    <property type="project" value="UniProtKB-KW"/>
</dbReference>
<dbReference type="PROSITE" id="PS00211">
    <property type="entry name" value="ABC_TRANSPORTER_1"/>
    <property type="match status" value="1"/>
</dbReference>
<evidence type="ECO:0000313" key="6">
    <source>
        <dbReference type="Proteomes" id="UP001197492"/>
    </source>
</evidence>
<reference evidence="3 6" key="1">
    <citation type="submission" date="2021-06" db="EMBL/GenBank/DDBJ databases">
        <title>Collection of gut derived symbiotic bacterial strains cultured from healthy donors.</title>
        <authorList>
            <person name="Lin H."/>
            <person name="Littmann E."/>
            <person name="Pamer E.G."/>
        </authorList>
    </citation>
    <scope>NUCLEOTIDE SEQUENCE</scope>
    <source>
        <strain evidence="4 6">MSK.21.70</strain>
        <strain evidence="3">MSK.21.82</strain>
    </source>
</reference>
<dbReference type="InterPro" id="IPR003439">
    <property type="entry name" value="ABC_transporter-like_ATP-bd"/>
</dbReference>
<organism evidence="3 5">
    <name type="scientific">Catenibacterium mitsuokai</name>
    <dbReference type="NCBI Taxonomy" id="100886"/>
    <lineage>
        <taxon>Bacteria</taxon>
        <taxon>Bacillati</taxon>
        <taxon>Bacillota</taxon>
        <taxon>Erysipelotrichia</taxon>
        <taxon>Erysipelotrichales</taxon>
        <taxon>Coprobacillaceae</taxon>
        <taxon>Catenibacterium</taxon>
    </lineage>
</organism>
<dbReference type="SMART" id="SM00382">
    <property type="entry name" value="AAA"/>
    <property type="match status" value="1"/>
</dbReference>
<protein>
    <submittedName>
        <fullName evidence="3">ATP-binding cassette domain-containing protein</fullName>
    </submittedName>
</protein>
<dbReference type="Pfam" id="PF00005">
    <property type="entry name" value="ABC_tran"/>
    <property type="match status" value="1"/>
</dbReference>
<feature type="domain" description="ABC transporter" evidence="2">
    <location>
        <begin position="2"/>
        <end position="218"/>
    </location>
</feature>
<dbReference type="EMBL" id="JAHOEL010000033">
    <property type="protein sequence ID" value="MBV3392885.1"/>
    <property type="molecule type" value="Genomic_DNA"/>
</dbReference>